<reference evidence="3 4" key="1">
    <citation type="submission" date="2019-03" db="EMBL/GenBank/DDBJ databases">
        <title>Metabolic potential of uncultured bacteria and archaea associated with petroleum seepage in deep-sea sediments.</title>
        <authorList>
            <person name="Dong X."/>
            <person name="Hubert C."/>
        </authorList>
    </citation>
    <scope>NUCLEOTIDE SEQUENCE [LARGE SCALE GENOMIC DNA]</scope>
    <source>
        <strain evidence="2">E29_bin36</strain>
        <strain evidence="1">E44_bin18</strain>
    </source>
</reference>
<evidence type="ECO:0000313" key="2">
    <source>
        <dbReference type="EMBL" id="TET79503.1"/>
    </source>
</evidence>
<gene>
    <name evidence="2" type="ORF">E3J38_07115</name>
    <name evidence="1" type="ORF">E3J62_06015</name>
</gene>
<accession>A0A523UTQ6</accession>
<protein>
    <recommendedName>
        <fullName evidence="5">DNAJ-containing protein X-domain domain-containing protein</fullName>
    </recommendedName>
</protein>
<sequence length="88" mass="10005">MAPRFSTMVGYSEILKEEVKLGVLKSMVDSVCMDIVNGKLSRDEANSRAARVREKAELLIPDMMGTFDMIYGSRFKRLIQQFILEKNG</sequence>
<dbReference type="EMBL" id="SOIP01000415">
    <property type="protein sequence ID" value="TET79503.1"/>
    <property type="molecule type" value="Genomic_DNA"/>
</dbReference>
<evidence type="ECO:0000313" key="1">
    <source>
        <dbReference type="EMBL" id="TET45885.1"/>
    </source>
</evidence>
<evidence type="ECO:0008006" key="5">
    <source>
        <dbReference type="Google" id="ProtNLM"/>
    </source>
</evidence>
<dbReference type="Proteomes" id="UP000315525">
    <property type="component" value="Unassembled WGS sequence"/>
</dbReference>
<proteinExistence type="predicted"/>
<organism evidence="1 3">
    <name type="scientific">candidate division TA06 bacterium</name>
    <dbReference type="NCBI Taxonomy" id="2250710"/>
    <lineage>
        <taxon>Bacteria</taxon>
        <taxon>Bacteria division TA06</taxon>
    </lineage>
</organism>
<name>A0A523UTQ6_UNCT6</name>
<evidence type="ECO:0000313" key="3">
    <source>
        <dbReference type="Proteomes" id="UP000315525"/>
    </source>
</evidence>
<evidence type="ECO:0000313" key="4">
    <source>
        <dbReference type="Proteomes" id="UP000315534"/>
    </source>
</evidence>
<comment type="caution">
    <text evidence="1">The sequence shown here is derived from an EMBL/GenBank/DDBJ whole genome shotgun (WGS) entry which is preliminary data.</text>
</comment>
<dbReference type="EMBL" id="SOJN01000074">
    <property type="protein sequence ID" value="TET45885.1"/>
    <property type="molecule type" value="Genomic_DNA"/>
</dbReference>
<dbReference type="AlphaFoldDB" id="A0A523UTQ6"/>
<dbReference type="Proteomes" id="UP000315534">
    <property type="component" value="Unassembled WGS sequence"/>
</dbReference>